<dbReference type="Proteomes" id="UP000738126">
    <property type="component" value="Unassembled WGS sequence"/>
</dbReference>
<feature type="transmembrane region" description="Helical" evidence="3">
    <location>
        <begin position="82"/>
        <end position="105"/>
    </location>
</feature>
<comment type="caution">
    <text evidence="5">The sequence shown here is derived from an EMBL/GenBank/DDBJ whole genome shotgun (WGS) entry which is preliminary data.</text>
</comment>
<evidence type="ECO:0000259" key="4">
    <source>
        <dbReference type="Pfam" id="PF00361"/>
    </source>
</evidence>
<feature type="transmembrane region" description="Helical" evidence="3">
    <location>
        <begin position="462"/>
        <end position="484"/>
    </location>
</feature>
<feature type="transmembrane region" description="Helical" evidence="3">
    <location>
        <begin position="6"/>
        <end position="27"/>
    </location>
</feature>
<proteinExistence type="predicted"/>
<keyword evidence="6" id="KW-1185">Reference proteome</keyword>
<evidence type="ECO:0000256" key="1">
    <source>
        <dbReference type="ARBA" id="ARBA00004127"/>
    </source>
</evidence>
<accession>A0ABS1E672</accession>
<organism evidence="5 6">
    <name type="scientific">Halorhodospira neutriphila</name>
    <dbReference type="NCBI Taxonomy" id="168379"/>
    <lineage>
        <taxon>Bacteria</taxon>
        <taxon>Pseudomonadati</taxon>
        <taxon>Pseudomonadota</taxon>
        <taxon>Gammaproteobacteria</taxon>
        <taxon>Chromatiales</taxon>
        <taxon>Ectothiorhodospiraceae</taxon>
        <taxon>Halorhodospira</taxon>
    </lineage>
</organism>
<protein>
    <submittedName>
        <fullName evidence="5">Proton-conducting membrane transporter</fullName>
    </submittedName>
</protein>
<dbReference type="PANTHER" id="PTHR43373:SF1">
    <property type="entry name" value="NA(+)_H(+) ANTIPORTER SUBUNIT A"/>
    <property type="match status" value="1"/>
</dbReference>
<dbReference type="PRINTS" id="PR01434">
    <property type="entry name" value="NADHDHGNASE5"/>
</dbReference>
<dbReference type="Pfam" id="PF00361">
    <property type="entry name" value="Proton_antipo_M"/>
    <property type="match status" value="1"/>
</dbReference>
<gene>
    <name evidence="5" type="ORF">CKO13_09430</name>
</gene>
<name>A0ABS1E672_9GAMM</name>
<evidence type="ECO:0000313" key="5">
    <source>
        <dbReference type="EMBL" id="MBK1727233.1"/>
    </source>
</evidence>
<feature type="transmembrane region" description="Helical" evidence="3">
    <location>
        <begin position="166"/>
        <end position="189"/>
    </location>
</feature>
<feature type="transmembrane region" description="Helical" evidence="3">
    <location>
        <begin position="311"/>
        <end position="335"/>
    </location>
</feature>
<evidence type="ECO:0000256" key="2">
    <source>
        <dbReference type="RuleBase" id="RU000320"/>
    </source>
</evidence>
<feature type="transmembrane region" description="Helical" evidence="3">
    <location>
        <begin position="280"/>
        <end position="299"/>
    </location>
</feature>
<reference evidence="5 6" key="1">
    <citation type="journal article" date="2020" name="Microorganisms">
        <title>Osmotic Adaptation and Compatible Solute Biosynthesis of Phototrophic Bacteria as Revealed from Genome Analyses.</title>
        <authorList>
            <person name="Imhoff J.F."/>
            <person name="Rahn T."/>
            <person name="Kunzel S."/>
            <person name="Keller A."/>
            <person name="Neulinger S.C."/>
        </authorList>
    </citation>
    <scope>NUCLEOTIDE SEQUENCE [LARGE SCALE GENOMIC DNA]</scope>
    <source>
        <strain evidence="5 6">DSM 15116</strain>
    </source>
</reference>
<dbReference type="PANTHER" id="PTHR43373">
    <property type="entry name" value="NA(+)/H(+) ANTIPORTER SUBUNIT"/>
    <property type="match status" value="1"/>
</dbReference>
<sequence>MSALLYAYLPLGALATAVVTAAAIFALGDARRRQRTFWNLFGATAKLLMVAAMVGGVLEGHTFAVAWPALPGVELRLAADPLALLFAMLSSVLWLVTTVYAIAYLEHSGQRARFFGFFSLCVAATFGIALAGNAFTFLLFYEMLTLATYPLVVHRGHPAALAAGRLYLAHTLGGGAALLAGTVALYAAVGEQPFTAGGIPAVALWAEQAPAAATAVLVLLLAGVAVKAALFPLQGWLPAAMVAPAPVSALLHAVAVVKAGAFGVVRIIEDVYGYPLAAELGVTPALAGLAAVTVVYGSVRALAQVDLKRRLAFSTVSQVSFISLGVALGGPLALIGGLAHLVHQGVMKITLFFCAGNYAETLGIHRIDALNGVGRRMPATSAAFTVAALGMIGLPPLAGFISKWYLGIGALAQGQAWVVGVLAASTLLNAAYFLPVLRRIWLLPPPAAGFPGAGGAEAHRGLLIPALLTAAAVLLAGLLAATAFSPLGWAERIVERGYPGL</sequence>
<evidence type="ECO:0000313" key="6">
    <source>
        <dbReference type="Proteomes" id="UP000738126"/>
    </source>
</evidence>
<feature type="transmembrane region" description="Helical" evidence="3">
    <location>
        <begin position="209"/>
        <end position="230"/>
    </location>
</feature>
<feature type="transmembrane region" description="Helical" evidence="3">
    <location>
        <begin position="137"/>
        <end position="154"/>
    </location>
</feature>
<feature type="transmembrane region" description="Helical" evidence="3">
    <location>
        <begin position="414"/>
        <end position="434"/>
    </location>
</feature>
<feature type="transmembrane region" description="Helical" evidence="3">
    <location>
        <begin position="112"/>
        <end position="131"/>
    </location>
</feature>
<comment type="subcellular location">
    <subcellularLocation>
        <location evidence="1">Endomembrane system</location>
        <topology evidence="1">Multi-pass membrane protein</topology>
    </subcellularLocation>
    <subcellularLocation>
        <location evidence="2">Membrane</location>
        <topology evidence="2">Multi-pass membrane protein</topology>
    </subcellularLocation>
</comment>
<dbReference type="EMBL" id="NRSH01000116">
    <property type="protein sequence ID" value="MBK1727233.1"/>
    <property type="molecule type" value="Genomic_DNA"/>
</dbReference>
<dbReference type="InterPro" id="IPR050616">
    <property type="entry name" value="CPA3_Na-H_Antiporter_A"/>
</dbReference>
<feature type="domain" description="NADH:quinone oxidoreductase/Mrp antiporter transmembrane" evidence="4">
    <location>
        <begin position="131"/>
        <end position="425"/>
    </location>
</feature>
<dbReference type="InterPro" id="IPR001750">
    <property type="entry name" value="ND/Mrp_TM"/>
</dbReference>
<keyword evidence="2 3" id="KW-0812">Transmembrane</keyword>
<feature type="transmembrane region" description="Helical" evidence="3">
    <location>
        <begin position="380"/>
        <end position="402"/>
    </location>
</feature>
<feature type="transmembrane region" description="Helical" evidence="3">
    <location>
        <begin position="47"/>
        <end position="70"/>
    </location>
</feature>
<evidence type="ECO:0000256" key="3">
    <source>
        <dbReference type="SAM" id="Phobius"/>
    </source>
</evidence>
<keyword evidence="3" id="KW-1133">Transmembrane helix</keyword>
<feature type="transmembrane region" description="Helical" evidence="3">
    <location>
        <begin position="242"/>
        <end position="268"/>
    </location>
</feature>
<keyword evidence="3" id="KW-0472">Membrane</keyword>
<dbReference type="RefSeq" id="WP_200260098.1">
    <property type="nucleotide sequence ID" value="NZ_NRSH01000116.1"/>
</dbReference>